<evidence type="ECO:0000256" key="2">
    <source>
        <dbReference type="ARBA" id="ARBA00008816"/>
    </source>
</evidence>
<sequence>MPDDSIRPLITARSISPAPTFPTRDTFDTMDLAGGNVVRKGKLSWVVALSYAIDWIILIAVGVVGYILGHITPNKRPFALDDRNISYVFVLLPQLAPDRLMLTCGCSPTSRFPYAEQETVPVWLAVVISVMCPIAIIAVICLVFVPGSTVPRGTPKSLIWQRKLWELHQGWLGLALSVMASWIITNGMKNLFGKPRPDLLDRCKPDMDNIAKYIIGGLLKMDNPLTPGHVLGPGTLVSPNICTNPDKAVLDDGFRSYPSGHSSSASAGLVYLSLFIASKFAITIPFFSSSGSSADHESTAAAFPSRTRIPSVKISGPDSYELSNRSPSALTNSIEDPALLSKGVTPTNRKIAAVRRQAAAPPLYLLLVAIIPFFASVYIAGSRWWDFRHHAFDILFGYLIGLIGAIFAFRYYHLPISRGAGWAWGPRSHDKAFWAGVGSYSYATSRTRGTYRSGDEEEALGAPTEPYGRGSGMSSVAPVPSRKGTQGTMDAREEDTSYTGASGNEHIPEPHAR</sequence>
<dbReference type="CDD" id="cd03390">
    <property type="entry name" value="PAP2_containing_1_like"/>
    <property type="match status" value="1"/>
</dbReference>
<comment type="similarity">
    <text evidence="2">Belongs to the PA-phosphatase related phosphoesterase family.</text>
</comment>
<evidence type="ECO:0000259" key="8">
    <source>
        <dbReference type="Pfam" id="PF01569"/>
    </source>
</evidence>
<dbReference type="GO" id="GO:0046839">
    <property type="term" value="P:phospholipid dephosphorylation"/>
    <property type="evidence" value="ECO:0007669"/>
    <property type="project" value="TreeGrafter"/>
</dbReference>
<protein>
    <submittedName>
        <fullName evidence="9">PAP2 superfamily-domain-containing protein</fullName>
    </submittedName>
</protein>
<feature type="region of interest" description="Disordered" evidence="6">
    <location>
        <begin position="447"/>
        <end position="513"/>
    </location>
</feature>
<evidence type="ECO:0000256" key="4">
    <source>
        <dbReference type="ARBA" id="ARBA00022989"/>
    </source>
</evidence>
<keyword evidence="4 7" id="KW-1133">Transmembrane helix</keyword>
<dbReference type="GO" id="GO:0016020">
    <property type="term" value="C:membrane"/>
    <property type="evidence" value="ECO:0007669"/>
    <property type="project" value="UniProtKB-SubCell"/>
</dbReference>
<comment type="caution">
    <text evidence="9">The sequence shown here is derived from an EMBL/GenBank/DDBJ whole genome shotgun (WGS) entry which is preliminary data.</text>
</comment>
<dbReference type="Pfam" id="PF01569">
    <property type="entry name" value="PAP2"/>
    <property type="match status" value="1"/>
</dbReference>
<gene>
    <name evidence="9" type="ORF">QBC41DRAFT_334027</name>
</gene>
<feature type="transmembrane region" description="Helical" evidence="7">
    <location>
        <begin position="268"/>
        <end position="287"/>
    </location>
</feature>
<feature type="domain" description="Phosphatidic acid phosphatase type 2/haloperoxidase" evidence="8">
    <location>
        <begin position="171"/>
        <end position="282"/>
    </location>
</feature>
<dbReference type="GO" id="GO:0008195">
    <property type="term" value="F:phosphatidate phosphatase activity"/>
    <property type="evidence" value="ECO:0007669"/>
    <property type="project" value="TreeGrafter"/>
</dbReference>
<feature type="transmembrane region" description="Helical" evidence="7">
    <location>
        <begin position="363"/>
        <end position="385"/>
    </location>
</feature>
<organism evidence="9 10">
    <name type="scientific">Cercophora samala</name>
    <dbReference type="NCBI Taxonomy" id="330535"/>
    <lineage>
        <taxon>Eukaryota</taxon>
        <taxon>Fungi</taxon>
        <taxon>Dikarya</taxon>
        <taxon>Ascomycota</taxon>
        <taxon>Pezizomycotina</taxon>
        <taxon>Sordariomycetes</taxon>
        <taxon>Sordariomycetidae</taxon>
        <taxon>Sordariales</taxon>
        <taxon>Lasiosphaeriaceae</taxon>
        <taxon>Cercophora</taxon>
    </lineage>
</organism>
<feature type="transmembrane region" description="Helical" evidence="7">
    <location>
        <begin position="165"/>
        <end position="184"/>
    </location>
</feature>
<evidence type="ECO:0000256" key="3">
    <source>
        <dbReference type="ARBA" id="ARBA00022692"/>
    </source>
</evidence>
<evidence type="ECO:0000256" key="7">
    <source>
        <dbReference type="SAM" id="Phobius"/>
    </source>
</evidence>
<dbReference type="InterPro" id="IPR043216">
    <property type="entry name" value="PAP-like"/>
</dbReference>
<accession>A0AA39ZL50</accession>
<dbReference type="InterPro" id="IPR000326">
    <property type="entry name" value="PAP2/HPO"/>
</dbReference>
<name>A0AA39ZL50_9PEZI</name>
<evidence type="ECO:0000313" key="10">
    <source>
        <dbReference type="Proteomes" id="UP001174997"/>
    </source>
</evidence>
<keyword evidence="3 7" id="KW-0812">Transmembrane</keyword>
<keyword evidence="10" id="KW-1185">Reference proteome</keyword>
<dbReference type="InterPro" id="IPR036938">
    <property type="entry name" value="PAP2/HPO_sf"/>
</dbReference>
<comment type="subcellular location">
    <subcellularLocation>
        <location evidence="1">Membrane</location>
        <topology evidence="1">Multi-pass membrane protein</topology>
    </subcellularLocation>
</comment>
<reference evidence="9" key="1">
    <citation type="submission" date="2023-06" db="EMBL/GenBank/DDBJ databases">
        <title>Genome-scale phylogeny and comparative genomics of the fungal order Sordariales.</title>
        <authorList>
            <consortium name="Lawrence Berkeley National Laboratory"/>
            <person name="Hensen N."/>
            <person name="Bonometti L."/>
            <person name="Westerberg I."/>
            <person name="Brannstrom I.O."/>
            <person name="Guillou S."/>
            <person name="Cros-Aarteil S."/>
            <person name="Calhoun S."/>
            <person name="Haridas S."/>
            <person name="Kuo A."/>
            <person name="Mondo S."/>
            <person name="Pangilinan J."/>
            <person name="Riley R."/>
            <person name="Labutti K."/>
            <person name="Andreopoulos B."/>
            <person name="Lipzen A."/>
            <person name="Chen C."/>
            <person name="Yanf M."/>
            <person name="Daum C."/>
            <person name="Ng V."/>
            <person name="Clum A."/>
            <person name="Steindorff A."/>
            <person name="Ohm R."/>
            <person name="Martin F."/>
            <person name="Silar P."/>
            <person name="Natvig D."/>
            <person name="Lalanne C."/>
            <person name="Gautier V."/>
            <person name="Ament-Velasquez S.L."/>
            <person name="Kruys A."/>
            <person name="Hutchinson M.I."/>
            <person name="Powell A.J."/>
            <person name="Barry K."/>
            <person name="Miller A.N."/>
            <person name="Grigoriev I.V."/>
            <person name="Debuchy R."/>
            <person name="Gladieux P."/>
            <person name="Thoren M.H."/>
            <person name="Johannesson H."/>
        </authorList>
    </citation>
    <scope>NUCLEOTIDE SEQUENCE</scope>
    <source>
        <strain evidence="9">CBS 307.81</strain>
    </source>
</reference>
<proteinExistence type="inferred from homology"/>
<dbReference type="SUPFAM" id="SSF48317">
    <property type="entry name" value="Acid phosphatase/Vanadium-dependent haloperoxidase"/>
    <property type="match status" value="2"/>
</dbReference>
<dbReference type="GO" id="GO:0006644">
    <property type="term" value="P:phospholipid metabolic process"/>
    <property type="evidence" value="ECO:0007669"/>
    <property type="project" value="InterPro"/>
</dbReference>
<evidence type="ECO:0000256" key="1">
    <source>
        <dbReference type="ARBA" id="ARBA00004141"/>
    </source>
</evidence>
<dbReference type="PANTHER" id="PTHR10165:SF154">
    <property type="entry name" value="PAP2 DOMAIN PROTEIN (AFU_ORTHOLOGUE AFUA_1G09730)"/>
    <property type="match status" value="1"/>
</dbReference>
<dbReference type="EMBL" id="JAULSY010000010">
    <property type="protein sequence ID" value="KAK0672820.1"/>
    <property type="molecule type" value="Genomic_DNA"/>
</dbReference>
<evidence type="ECO:0000313" key="9">
    <source>
        <dbReference type="EMBL" id="KAK0672820.1"/>
    </source>
</evidence>
<feature type="transmembrane region" description="Helical" evidence="7">
    <location>
        <begin position="391"/>
        <end position="412"/>
    </location>
</feature>
<dbReference type="Proteomes" id="UP001174997">
    <property type="component" value="Unassembled WGS sequence"/>
</dbReference>
<feature type="transmembrane region" description="Helical" evidence="7">
    <location>
        <begin position="45"/>
        <end position="68"/>
    </location>
</feature>
<evidence type="ECO:0000256" key="5">
    <source>
        <dbReference type="ARBA" id="ARBA00023136"/>
    </source>
</evidence>
<feature type="transmembrane region" description="Helical" evidence="7">
    <location>
        <begin position="122"/>
        <end position="145"/>
    </location>
</feature>
<evidence type="ECO:0000256" key="6">
    <source>
        <dbReference type="SAM" id="MobiDB-lite"/>
    </source>
</evidence>
<keyword evidence="5 7" id="KW-0472">Membrane</keyword>
<dbReference type="PANTHER" id="PTHR10165">
    <property type="entry name" value="LIPID PHOSPHATE PHOSPHATASE"/>
    <property type="match status" value="1"/>
</dbReference>
<dbReference type="Gene3D" id="1.20.144.10">
    <property type="entry name" value="Phosphatidic acid phosphatase type 2/haloperoxidase"/>
    <property type="match status" value="2"/>
</dbReference>
<dbReference type="AlphaFoldDB" id="A0AA39ZL50"/>